<dbReference type="PRINTS" id="PR00625">
    <property type="entry name" value="JDOMAIN"/>
</dbReference>
<evidence type="ECO:0000256" key="2">
    <source>
        <dbReference type="SAM" id="MobiDB-lite"/>
    </source>
</evidence>
<dbReference type="InterPro" id="IPR035979">
    <property type="entry name" value="RBD_domain_sf"/>
</dbReference>
<dbReference type="Pfam" id="PF00226">
    <property type="entry name" value="DnaJ"/>
    <property type="match status" value="1"/>
</dbReference>
<dbReference type="PANTHER" id="PTHR45098">
    <property type="entry name" value="DNAJ DOMAIN CONTAINING PROTEIN, EXPRESSED"/>
    <property type="match status" value="1"/>
</dbReference>
<evidence type="ECO:0000259" key="3">
    <source>
        <dbReference type="PROSITE" id="PS50076"/>
    </source>
</evidence>
<dbReference type="PANTHER" id="PTHR45098:SF1">
    <property type="entry name" value="DNAJ DOMAIN CONTAINING PROTEIN, EXPRESSED"/>
    <property type="match status" value="1"/>
</dbReference>
<dbReference type="Gene3D" id="1.10.287.110">
    <property type="entry name" value="DnaJ domain"/>
    <property type="match status" value="1"/>
</dbReference>
<proteinExistence type="predicted"/>
<dbReference type="InterPro" id="IPR012677">
    <property type="entry name" value="Nucleotide-bd_a/b_plait_sf"/>
</dbReference>
<reference evidence="5" key="1">
    <citation type="submission" date="2015-02" db="EMBL/GenBank/DDBJ databases">
        <title>A transcriptome of Wollemia nobilis - a relic of Gondwana.</title>
        <authorList>
            <person name="Chia J.Y."/>
            <person name="Leong Y.S."/>
            <person name="Abdul Karim S."/>
            <person name="Wan Azmi N."/>
            <person name="Hercus R."/>
            <person name="Croft L."/>
        </authorList>
    </citation>
    <scope>NUCLEOTIDE SEQUENCE</scope>
    <source>
        <strain evidence="5">MaeBrown</strain>
        <tissue evidence="5">Leaf</tissue>
    </source>
</reference>
<dbReference type="EMBL" id="GCHU01002031">
    <property type="protein sequence ID" value="JAG89336.1"/>
    <property type="molecule type" value="Transcribed_RNA"/>
</dbReference>
<feature type="compositionally biased region" description="Basic and acidic residues" evidence="2">
    <location>
        <begin position="93"/>
        <end position="138"/>
    </location>
</feature>
<evidence type="ECO:0000256" key="1">
    <source>
        <dbReference type="PROSITE-ProRule" id="PRU00176"/>
    </source>
</evidence>
<dbReference type="Gene3D" id="3.30.70.330">
    <property type="match status" value="1"/>
</dbReference>
<protein>
    <submittedName>
        <fullName evidence="5">TSA: Wollemia nobilis Ref_Wollemi_Transcript_2048_1389 transcribed RNA sequence</fullName>
    </submittedName>
</protein>
<dbReference type="SMART" id="SM00271">
    <property type="entry name" value="DnaJ"/>
    <property type="match status" value="1"/>
</dbReference>
<dbReference type="SUPFAM" id="SSF46565">
    <property type="entry name" value="Chaperone J-domain"/>
    <property type="match status" value="1"/>
</dbReference>
<dbReference type="GO" id="GO:0003723">
    <property type="term" value="F:RNA binding"/>
    <property type="evidence" value="ECO:0007669"/>
    <property type="project" value="UniProtKB-UniRule"/>
</dbReference>
<dbReference type="SUPFAM" id="SSF54928">
    <property type="entry name" value="RNA-binding domain, RBD"/>
    <property type="match status" value="1"/>
</dbReference>
<dbReference type="PROSITE" id="PS00636">
    <property type="entry name" value="DNAJ_1"/>
    <property type="match status" value="1"/>
</dbReference>
<evidence type="ECO:0000259" key="4">
    <source>
        <dbReference type="PROSITE" id="PS50102"/>
    </source>
</evidence>
<feature type="domain" description="J" evidence="3">
    <location>
        <begin position="8"/>
        <end position="78"/>
    </location>
</feature>
<dbReference type="InterPro" id="IPR000504">
    <property type="entry name" value="RRM_dom"/>
</dbReference>
<dbReference type="CDD" id="cd06257">
    <property type="entry name" value="DnaJ"/>
    <property type="match status" value="1"/>
</dbReference>
<dbReference type="InterPro" id="IPR001623">
    <property type="entry name" value="DnaJ_domain"/>
</dbReference>
<dbReference type="InterPro" id="IPR034254">
    <property type="entry name" value="DNAJC17_RRM"/>
</dbReference>
<feature type="region of interest" description="Disordered" evidence="2">
    <location>
        <begin position="86"/>
        <end position="138"/>
    </location>
</feature>
<name>A0A0C9RQH9_9CONI</name>
<dbReference type="InterPro" id="IPR018253">
    <property type="entry name" value="DnaJ_domain_CS"/>
</dbReference>
<accession>A0A0C9RQH9</accession>
<organism evidence="5">
    <name type="scientific">Wollemia nobilis</name>
    <dbReference type="NCBI Taxonomy" id="56998"/>
    <lineage>
        <taxon>Eukaryota</taxon>
        <taxon>Viridiplantae</taxon>
        <taxon>Streptophyta</taxon>
        <taxon>Embryophyta</taxon>
        <taxon>Tracheophyta</taxon>
        <taxon>Spermatophyta</taxon>
        <taxon>Pinopsida</taxon>
        <taxon>Pinidae</taxon>
        <taxon>Conifers II</taxon>
        <taxon>Araucariales</taxon>
        <taxon>Araucariaceae</taxon>
        <taxon>Wollemia</taxon>
    </lineage>
</organism>
<dbReference type="CDD" id="cd12429">
    <property type="entry name" value="RRM_DNAJC17"/>
    <property type="match status" value="1"/>
</dbReference>
<sequence length="322" mass="36595">MEEQEQEDHYVILGLPSGREGVKVSGAEIRKAYRARALECHPDKRPDDPNAAALFQKIQHAYELLTDGAARKAFDDFLQLREQRLRRQRQHQHHYEDHRPPEVSAKRRKMMDELREKEKAYEMQKEQDDKARADEERAAKRFQEEVARIRAKHAQKKSAFHFNMASAPTPPKAKEAQAESGPALDKAKMLKVTWNSLDGRGDYSAERLREIFQKFGTVEDIVVRRKDSKKKASAVIVMGSKAEADAAIQSPCGDLSNPLLVLPLLPSAANSEFLSDYKQAEPENDRELKNVVGAGYHAHEDIILKKLQQAAEKARLKKQAPS</sequence>
<dbReference type="Pfam" id="PF00076">
    <property type="entry name" value="RRM_1"/>
    <property type="match status" value="1"/>
</dbReference>
<evidence type="ECO:0000313" key="5">
    <source>
        <dbReference type="EMBL" id="JAG89336.1"/>
    </source>
</evidence>
<feature type="domain" description="RRM" evidence="4">
    <location>
        <begin position="190"/>
        <end position="280"/>
    </location>
</feature>
<dbReference type="PROSITE" id="PS50102">
    <property type="entry name" value="RRM"/>
    <property type="match status" value="1"/>
</dbReference>
<keyword evidence="1" id="KW-0694">RNA-binding</keyword>
<dbReference type="PROSITE" id="PS50076">
    <property type="entry name" value="DNAJ_2"/>
    <property type="match status" value="1"/>
</dbReference>
<dbReference type="InterPro" id="IPR036869">
    <property type="entry name" value="J_dom_sf"/>
</dbReference>
<dbReference type="AlphaFoldDB" id="A0A0C9RQH9"/>